<feature type="transmembrane region" description="Helical" evidence="7">
    <location>
        <begin position="36"/>
        <end position="53"/>
    </location>
</feature>
<evidence type="ECO:0000256" key="1">
    <source>
        <dbReference type="ARBA" id="ARBA00004651"/>
    </source>
</evidence>
<proteinExistence type="inferred from homology"/>
<gene>
    <name evidence="9" type="ORF">U732_3329</name>
</gene>
<dbReference type="GO" id="GO:0005886">
    <property type="term" value="C:plasma membrane"/>
    <property type="evidence" value="ECO:0007669"/>
    <property type="project" value="UniProtKB-SubCell"/>
</dbReference>
<keyword evidence="3" id="KW-1003">Cell membrane</keyword>
<evidence type="ECO:0000256" key="6">
    <source>
        <dbReference type="ARBA" id="ARBA00023136"/>
    </source>
</evidence>
<accession>A0A0C1U0Y4</accession>
<evidence type="ECO:0000259" key="8">
    <source>
        <dbReference type="Pfam" id="PF04239"/>
    </source>
</evidence>
<dbReference type="Pfam" id="PF04239">
    <property type="entry name" value="DUF421"/>
    <property type="match status" value="1"/>
</dbReference>
<feature type="domain" description="YetF C-terminal" evidence="8">
    <location>
        <begin position="82"/>
        <end position="214"/>
    </location>
</feature>
<keyword evidence="6 7" id="KW-0472">Membrane</keyword>
<reference evidence="9 10" key="1">
    <citation type="journal article" date="2015" name="Infect. Genet. Evol.">
        <title>Genomic sequences of six botulinum neurotoxin-producing strains representing three clostridial species illustrate the mobility and diversity of botulinum neurotoxin genes.</title>
        <authorList>
            <person name="Smith T.J."/>
            <person name="Hill K.K."/>
            <person name="Xie G."/>
            <person name="Foley B.T."/>
            <person name="Williamson C.H."/>
            <person name="Foster J.T."/>
            <person name="Johnson S.L."/>
            <person name="Chertkov O."/>
            <person name="Teshima H."/>
            <person name="Gibbons H.S."/>
            <person name="Johnsky L.A."/>
            <person name="Karavis M.A."/>
            <person name="Smith L.A."/>
        </authorList>
    </citation>
    <scope>NUCLEOTIDE SEQUENCE [LARGE SCALE GENOMIC DNA]</scope>
    <source>
        <strain evidence="9 10">CDC 2741</strain>
    </source>
</reference>
<evidence type="ECO:0000313" key="9">
    <source>
        <dbReference type="EMBL" id="KIE46544.1"/>
    </source>
</evidence>
<dbReference type="AlphaFoldDB" id="A0A0C1U0Y4"/>
<organism evidence="9 10">
    <name type="scientific">Clostridium argentinense CDC 2741</name>
    <dbReference type="NCBI Taxonomy" id="1418104"/>
    <lineage>
        <taxon>Bacteria</taxon>
        <taxon>Bacillati</taxon>
        <taxon>Bacillota</taxon>
        <taxon>Clostridia</taxon>
        <taxon>Eubacteriales</taxon>
        <taxon>Clostridiaceae</taxon>
        <taxon>Clostridium</taxon>
    </lineage>
</organism>
<comment type="similarity">
    <text evidence="2">Belongs to the UPF0702 family.</text>
</comment>
<evidence type="ECO:0000256" key="3">
    <source>
        <dbReference type="ARBA" id="ARBA00022475"/>
    </source>
</evidence>
<evidence type="ECO:0000256" key="7">
    <source>
        <dbReference type="SAM" id="Phobius"/>
    </source>
</evidence>
<evidence type="ECO:0000256" key="4">
    <source>
        <dbReference type="ARBA" id="ARBA00022692"/>
    </source>
</evidence>
<evidence type="ECO:0000313" key="10">
    <source>
        <dbReference type="Proteomes" id="UP000031366"/>
    </source>
</evidence>
<dbReference type="OrthoDB" id="1682423at2"/>
<dbReference type="InterPro" id="IPR007353">
    <property type="entry name" value="DUF421"/>
</dbReference>
<dbReference type="PANTHER" id="PTHR34582:SF7">
    <property type="entry name" value="UPF0702 TRANSMEMBRANE PROTEIN YDFS"/>
    <property type="match status" value="1"/>
</dbReference>
<protein>
    <recommendedName>
        <fullName evidence="8">YetF C-terminal domain-containing protein</fullName>
    </recommendedName>
</protein>
<comment type="subcellular location">
    <subcellularLocation>
        <location evidence="1">Cell membrane</location>
        <topology evidence="1">Multi-pass membrane protein</topology>
    </subcellularLocation>
</comment>
<dbReference type="STRING" id="29341.RSJ17_19300"/>
<keyword evidence="10" id="KW-1185">Reference proteome</keyword>
<dbReference type="RefSeq" id="WP_039633017.1">
    <property type="nucleotide sequence ID" value="NZ_AYSO01000016.1"/>
</dbReference>
<dbReference type="Gene3D" id="3.30.240.20">
    <property type="entry name" value="bsu07140 like domains"/>
    <property type="match status" value="2"/>
</dbReference>
<feature type="transmembrane region" description="Helical" evidence="7">
    <location>
        <begin position="6"/>
        <end position="24"/>
    </location>
</feature>
<feature type="transmembrane region" description="Helical" evidence="7">
    <location>
        <begin position="59"/>
        <end position="79"/>
    </location>
</feature>
<dbReference type="Pfam" id="PF07870">
    <property type="entry name" value="DUF1657"/>
    <property type="match status" value="1"/>
</dbReference>
<evidence type="ECO:0000256" key="5">
    <source>
        <dbReference type="ARBA" id="ARBA00022989"/>
    </source>
</evidence>
<name>A0A0C1U0Y4_9CLOT</name>
<keyword evidence="5 7" id="KW-1133">Transmembrane helix</keyword>
<evidence type="ECO:0000256" key="2">
    <source>
        <dbReference type="ARBA" id="ARBA00006448"/>
    </source>
</evidence>
<dbReference type="InterPro" id="IPR023090">
    <property type="entry name" value="UPF0702_alpha/beta_dom_sf"/>
</dbReference>
<dbReference type="InterPro" id="IPR012452">
    <property type="entry name" value="DUF1657"/>
</dbReference>
<dbReference type="PANTHER" id="PTHR34582">
    <property type="entry name" value="UPF0702 TRANSMEMBRANE PROTEIN YCAP"/>
    <property type="match status" value="1"/>
</dbReference>
<comment type="caution">
    <text evidence="9">The sequence shown here is derived from an EMBL/GenBank/DDBJ whole genome shotgun (WGS) entry which is preliminary data.</text>
</comment>
<dbReference type="EMBL" id="AYSO01000016">
    <property type="protein sequence ID" value="KIE46544.1"/>
    <property type="molecule type" value="Genomic_DNA"/>
</dbReference>
<dbReference type="Proteomes" id="UP000031366">
    <property type="component" value="Unassembled WGS sequence"/>
</dbReference>
<sequence>MNSWLIILFNSIILFFLALVIAKYMKKKTLSRATPFDFISYAVIAVIITLISLNIVDNIYFGIITLAVWALMPIILDYASMRSKWVYNLIHSKERVLVKNGKIMEDNLSKERMTGEEFLQEMRSKNVFNLADVEFAVMESTGDINISLKADKKPVTPYDLGEQVGPKTEPQPVILDGNILDEGLTNAGLNRDWLTTQLEIKGVSLENVFLGQVDSSGDLYIDLFDDMIQVPKTQIKEMLYASIQKSQADLMSFSLDCDNKDVKTMYSQSAEKLEEIMKKLKPYLLR</sequence>
<keyword evidence="4 7" id="KW-0812">Transmembrane</keyword>